<dbReference type="InterPro" id="IPR008979">
    <property type="entry name" value="Galactose-bd-like_sf"/>
</dbReference>
<protein>
    <submittedName>
        <fullName evidence="2">NPCBM/NEW2 domain protein</fullName>
    </submittedName>
</protein>
<sequence>MIGIFSAAAAVPGCAAIAWNTSFGWQIVLAILVSVLPIDVTTSSGDRLSGDLRAIKDQSLTIDIEGVDREIPFLDLQSVVPAETEEQTRPRYQVTLLDGSRVAAQDVSLSDAGLDVEPSRQRTIRVPVRQVKSIRFRAAAATTDAQWLGLVQKETRGDVMVIRRPGDKLDPVSGIVEGIADSKVNFTLDGDSVAAPIERLEGVIFGGSNEVADDAQIRITDVYGSVWAVASLQPSMPGEAIRMKLSSGIEHELPLDQMESMRFSSGITLLATEKPAGASMATFFPSKVSSDLTMAFFGPTTSGDSDLQIDGGGRVEYRVASGFEKFSGAVRRSTDVAAVGAVTVRILMDGKTVWEEALPDSQPRGFELDLGETRRLMIQVDSGDDGNLGDRVQIIRPRLLK</sequence>
<dbReference type="InterPro" id="IPR038637">
    <property type="entry name" value="NPCBM_sf"/>
</dbReference>
<organism evidence="2 3">
    <name type="scientific">Rubripirellula lacrimiformis</name>
    <dbReference type="NCBI Taxonomy" id="1930273"/>
    <lineage>
        <taxon>Bacteria</taxon>
        <taxon>Pseudomonadati</taxon>
        <taxon>Planctomycetota</taxon>
        <taxon>Planctomycetia</taxon>
        <taxon>Pirellulales</taxon>
        <taxon>Pirellulaceae</taxon>
        <taxon>Rubripirellula</taxon>
    </lineage>
</organism>
<dbReference type="EMBL" id="CP036525">
    <property type="protein sequence ID" value="QDT06096.1"/>
    <property type="molecule type" value="Genomic_DNA"/>
</dbReference>
<dbReference type="OrthoDB" id="262784at2"/>
<dbReference type="KEGG" id="rlc:K227x_45030"/>
<proteinExistence type="predicted"/>
<evidence type="ECO:0000259" key="1">
    <source>
        <dbReference type="Pfam" id="PF08305"/>
    </source>
</evidence>
<dbReference type="AlphaFoldDB" id="A0A517NG42"/>
<dbReference type="SUPFAM" id="SSF49785">
    <property type="entry name" value="Galactose-binding domain-like"/>
    <property type="match status" value="1"/>
</dbReference>
<dbReference type="Proteomes" id="UP000318538">
    <property type="component" value="Chromosome"/>
</dbReference>
<dbReference type="Gene3D" id="2.60.120.1060">
    <property type="entry name" value="NPCBM/NEW2 domain"/>
    <property type="match status" value="1"/>
</dbReference>
<name>A0A517NG42_9BACT</name>
<accession>A0A517NG42</accession>
<dbReference type="RefSeq" id="WP_145172548.1">
    <property type="nucleotide sequence ID" value="NZ_CP036525.1"/>
</dbReference>
<evidence type="ECO:0000313" key="2">
    <source>
        <dbReference type="EMBL" id="QDT06096.1"/>
    </source>
</evidence>
<feature type="domain" description="Glycosyl hydrolase family 98 putative carbohydrate-binding module" evidence="1">
    <location>
        <begin position="312"/>
        <end position="399"/>
    </location>
</feature>
<dbReference type="InterPro" id="IPR013222">
    <property type="entry name" value="Glyco_hyd_98_carb-bd"/>
</dbReference>
<dbReference type="Pfam" id="PF08305">
    <property type="entry name" value="NPCBM"/>
    <property type="match status" value="1"/>
</dbReference>
<evidence type="ECO:0000313" key="3">
    <source>
        <dbReference type="Proteomes" id="UP000318538"/>
    </source>
</evidence>
<gene>
    <name evidence="2" type="ORF">K227x_45030</name>
</gene>
<reference evidence="2 3" key="1">
    <citation type="submission" date="2019-02" db="EMBL/GenBank/DDBJ databases">
        <title>Deep-cultivation of Planctomycetes and their phenomic and genomic characterization uncovers novel biology.</title>
        <authorList>
            <person name="Wiegand S."/>
            <person name="Jogler M."/>
            <person name="Boedeker C."/>
            <person name="Pinto D."/>
            <person name="Vollmers J."/>
            <person name="Rivas-Marin E."/>
            <person name="Kohn T."/>
            <person name="Peeters S.H."/>
            <person name="Heuer A."/>
            <person name="Rast P."/>
            <person name="Oberbeckmann S."/>
            <person name="Bunk B."/>
            <person name="Jeske O."/>
            <person name="Meyerdierks A."/>
            <person name="Storesund J.E."/>
            <person name="Kallscheuer N."/>
            <person name="Luecker S."/>
            <person name="Lage O.M."/>
            <person name="Pohl T."/>
            <person name="Merkel B.J."/>
            <person name="Hornburger P."/>
            <person name="Mueller R.-W."/>
            <person name="Bruemmer F."/>
            <person name="Labrenz M."/>
            <person name="Spormann A.M."/>
            <person name="Op den Camp H."/>
            <person name="Overmann J."/>
            <person name="Amann R."/>
            <person name="Jetten M.S.M."/>
            <person name="Mascher T."/>
            <person name="Medema M.H."/>
            <person name="Devos D.P."/>
            <person name="Kaster A.-K."/>
            <person name="Ovreas L."/>
            <person name="Rohde M."/>
            <person name="Galperin M.Y."/>
            <person name="Jogler C."/>
        </authorList>
    </citation>
    <scope>NUCLEOTIDE SEQUENCE [LARGE SCALE GENOMIC DNA]</scope>
    <source>
        <strain evidence="2 3">K22_7</strain>
    </source>
</reference>
<keyword evidence="3" id="KW-1185">Reference proteome</keyword>